<keyword evidence="3" id="KW-1133">Transmembrane helix</keyword>
<evidence type="ECO:0008006" key="6">
    <source>
        <dbReference type="Google" id="ProtNLM"/>
    </source>
</evidence>
<accession>A0A1X7S259</accession>
<dbReference type="EMBL" id="LT853700">
    <property type="protein sequence ID" value="SMQ53758.1"/>
    <property type="molecule type" value="Genomic_DNA"/>
</dbReference>
<evidence type="ECO:0000256" key="2">
    <source>
        <dbReference type="SAM" id="MobiDB-lite"/>
    </source>
</evidence>
<dbReference type="Pfam" id="PF11807">
    <property type="entry name" value="UstYa"/>
    <property type="match status" value="1"/>
</dbReference>
<evidence type="ECO:0000313" key="4">
    <source>
        <dbReference type="EMBL" id="SMQ53758.1"/>
    </source>
</evidence>
<keyword evidence="3" id="KW-0812">Transmembrane</keyword>
<comment type="similarity">
    <text evidence="1">Belongs to the ustYa family.</text>
</comment>
<dbReference type="InterPro" id="IPR021765">
    <property type="entry name" value="UstYa-like"/>
</dbReference>
<evidence type="ECO:0000256" key="3">
    <source>
        <dbReference type="SAM" id="Phobius"/>
    </source>
</evidence>
<dbReference type="PANTHER" id="PTHR33365:SF13">
    <property type="entry name" value="TAT PATHWAY SIGNAL SEQUENCE"/>
    <property type="match status" value="1"/>
</dbReference>
<dbReference type="STRING" id="1276538.A0A1X7S259"/>
<sequence length="303" mass="34993">MEPSISSVDERSSDCKESAPFLTSHADDEPLPGFHTPSGKPSRRWYFVAFAIVCLTAVLSSWTTSLVMSARYRLDLPPEDNDLAADSPLRAIDRTYHTQWFEHWNFTPSAWNEHPSLGRVDDLWHRELGIGNHEFIVPREKGHEYGLDPRINVVMKGVENKYDGFPVQLDVVHQLHCLDALRRKLFMNRDWYMENWEVMSEPAMELAHTSHCLDMIRQVVTCRSDVSLMPYRWVNTSGHQYPDFHRPHQCHNFKAARDWSAMHALPHRITHYLDKVDPPTDADFADPDFFRASTPSPATPGVE</sequence>
<feature type="transmembrane region" description="Helical" evidence="3">
    <location>
        <begin position="45"/>
        <end position="67"/>
    </location>
</feature>
<organism evidence="4 5">
    <name type="scientific">Zymoseptoria tritici (strain ST99CH_3D7)</name>
    <dbReference type="NCBI Taxonomy" id="1276538"/>
    <lineage>
        <taxon>Eukaryota</taxon>
        <taxon>Fungi</taxon>
        <taxon>Dikarya</taxon>
        <taxon>Ascomycota</taxon>
        <taxon>Pezizomycotina</taxon>
        <taxon>Dothideomycetes</taxon>
        <taxon>Dothideomycetidae</taxon>
        <taxon>Mycosphaerellales</taxon>
        <taxon>Mycosphaerellaceae</taxon>
        <taxon>Zymoseptoria</taxon>
    </lineage>
</organism>
<gene>
    <name evidence="4" type="ORF">ZT3D7_G8912</name>
</gene>
<keyword evidence="3" id="KW-0472">Membrane</keyword>
<evidence type="ECO:0000313" key="5">
    <source>
        <dbReference type="Proteomes" id="UP000215127"/>
    </source>
</evidence>
<dbReference type="Proteomes" id="UP000215127">
    <property type="component" value="Chromosome 9"/>
</dbReference>
<reference evidence="4 5" key="1">
    <citation type="submission" date="2016-06" db="EMBL/GenBank/DDBJ databases">
        <authorList>
            <person name="Kjaerup R.B."/>
            <person name="Dalgaard T.S."/>
            <person name="Juul-Madsen H.R."/>
        </authorList>
    </citation>
    <scope>NUCLEOTIDE SEQUENCE [LARGE SCALE GENOMIC DNA]</scope>
</reference>
<dbReference type="PANTHER" id="PTHR33365">
    <property type="entry name" value="YALI0B05434P"/>
    <property type="match status" value="1"/>
</dbReference>
<protein>
    <recommendedName>
        <fullName evidence="6">Tat pathway signal sequence</fullName>
    </recommendedName>
</protein>
<name>A0A1X7S259_ZYMT9</name>
<dbReference type="GO" id="GO:0043386">
    <property type="term" value="P:mycotoxin biosynthetic process"/>
    <property type="evidence" value="ECO:0007669"/>
    <property type="project" value="InterPro"/>
</dbReference>
<dbReference type="AlphaFoldDB" id="A0A1X7S259"/>
<feature type="compositionally biased region" description="Basic and acidic residues" evidence="2">
    <location>
        <begin position="8"/>
        <end position="17"/>
    </location>
</feature>
<feature type="region of interest" description="Disordered" evidence="2">
    <location>
        <begin position="1"/>
        <end position="34"/>
    </location>
</feature>
<evidence type="ECO:0000256" key="1">
    <source>
        <dbReference type="ARBA" id="ARBA00035112"/>
    </source>
</evidence>
<keyword evidence="5" id="KW-1185">Reference proteome</keyword>
<proteinExistence type="inferred from homology"/>
<feature type="region of interest" description="Disordered" evidence="2">
    <location>
        <begin position="284"/>
        <end position="303"/>
    </location>
</feature>